<dbReference type="InterPro" id="IPR036890">
    <property type="entry name" value="HATPase_C_sf"/>
</dbReference>
<evidence type="ECO:0000259" key="12">
    <source>
        <dbReference type="Pfam" id="PF13796"/>
    </source>
</evidence>
<dbReference type="Pfam" id="PF07730">
    <property type="entry name" value="HisKA_3"/>
    <property type="match status" value="1"/>
</dbReference>
<dbReference type="Proteomes" id="UP000295444">
    <property type="component" value="Unassembled WGS sequence"/>
</dbReference>
<comment type="caution">
    <text evidence="13">The sequence shown here is derived from an EMBL/GenBank/DDBJ whole genome shotgun (WGS) entry which is preliminary data.</text>
</comment>
<dbReference type="InterPro" id="IPR025828">
    <property type="entry name" value="Put_sensor_dom"/>
</dbReference>
<dbReference type="GO" id="GO:0005524">
    <property type="term" value="F:ATP binding"/>
    <property type="evidence" value="ECO:0007669"/>
    <property type="project" value="UniProtKB-KW"/>
</dbReference>
<reference evidence="13 14" key="1">
    <citation type="submission" date="2019-03" db="EMBL/GenBank/DDBJ databases">
        <title>Genomic Encyclopedia of Type Strains, Phase IV (KMG-IV): sequencing the most valuable type-strain genomes for metagenomic binning, comparative biology and taxonomic classification.</title>
        <authorList>
            <person name="Goeker M."/>
        </authorList>
    </citation>
    <scope>NUCLEOTIDE SEQUENCE [LARGE SCALE GENOMIC DNA]</scope>
    <source>
        <strain evidence="13 14">DSM 45361</strain>
    </source>
</reference>
<evidence type="ECO:0000256" key="5">
    <source>
        <dbReference type="ARBA" id="ARBA00022741"/>
    </source>
</evidence>
<comment type="catalytic activity">
    <reaction evidence="1">
        <text>ATP + protein L-histidine = ADP + protein N-phospho-L-histidine.</text>
        <dbReference type="EC" id="2.7.13.3"/>
    </reaction>
</comment>
<feature type="transmembrane region" description="Helical" evidence="9">
    <location>
        <begin position="51"/>
        <end position="69"/>
    </location>
</feature>
<dbReference type="InterPro" id="IPR050482">
    <property type="entry name" value="Sensor_HK_TwoCompSys"/>
</dbReference>
<dbReference type="RefSeq" id="WP_133853580.1">
    <property type="nucleotide sequence ID" value="NZ_SNXZ01000008.1"/>
</dbReference>
<dbReference type="PANTHER" id="PTHR24421:SF10">
    <property type="entry name" value="NITRATE_NITRITE SENSOR PROTEIN NARQ"/>
    <property type="match status" value="1"/>
</dbReference>
<evidence type="ECO:0000256" key="7">
    <source>
        <dbReference type="ARBA" id="ARBA00022840"/>
    </source>
</evidence>
<evidence type="ECO:0000256" key="2">
    <source>
        <dbReference type="ARBA" id="ARBA00012438"/>
    </source>
</evidence>
<evidence type="ECO:0000256" key="6">
    <source>
        <dbReference type="ARBA" id="ARBA00022777"/>
    </source>
</evidence>
<proteinExistence type="predicted"/>
<dbReference type="InterPro" id="IPR003594">
    <property type="entry name" value="HATPase_dom"/>
</dbReference>
<sequence length="429" mass="44985">MWQGIAVDLRAVLGVPFTRRAGREALAALLTAPLVLLGFALIVPLVVATAVLSLTVLGMPLLALVVRAARATAGLDRRLVRGLLRHPVTDPAPLPAGTGLLSWTGNRLRDPVGWRAVGYRALAVALLPITVVVPLLFWFYALALVTSPLWSWLVATEPGQTVLPLFDLPVDFTGEGYQLLRWALGLLLLYCAPLVTRLAVVPTTVLVSSLLGRTGLAQRVADLEAGRAVLVDDAAARLRRIERDLHDGTQAQLVALAMRLGMAKETLDAEVVDLDRARELVGTAHQSAKQTLVELRDLARGILPPVLDSGLDDALATLAARSPLAVSLDVVVPVRPPAAVETIAYFCVAELLTNVVKHSGADRADVRVTQAGDRLVVAVSDPGRGGASATAGGGLRGLDGRVGAVDGNLLVKSPAGGPTVVTVELPCAS</sequence>
<keyword evidence="8" id="KW-0902">Two-component regulatory system</keyword>
<dbReference type="EC" id="2.7.13.3" evidence="2"/>
<evidence type="ECO:0000313" key="14">
    <source>
        <dbReference type="Proteomes" id="UP000295444"/>
    </source>
</evidence>
<dbReference type="Pfam" id="PF13796">
    <property type="entry name" value="Sensor"/>
    <property type="match status" value="1"/>
</dbReference>
<keyword evidence="14" id="KW-1185">Reference proteome</keyword>
<dbReference type="SUPFAM" id="SSF55874">
    <property type="entry name" value="ATPase domain of HSP90 chaperone/DNA topoisomerase II/histidine kinase"/>
    <property type="match status" value="1"/>
</dbReference>
<keyword evidence="9" id="KW-0472">Membrane</keyword>
<keyword evidence="5" id="KW-0547">Nucleotide-binding</keyword>
<dbReference type="OrthoDB" id="5242012at2"/>
<dbReference type="GO" id="GO:0016020">
    <property type="term" value="C:membrane"/>
    <property type="evidence" value="ECO:0007669"/>
    <property type="project" value="InterPro"/>
</dbReference>
<keyword evidence="6 13" id="KW-0418">Kinase</keyword>
<gene>
    <name evidence="13" type="ORF">EV186_108241</name>
</gene>
<accession>A0A4V3CXY3</accession>
<dbReference type="GO" id="GO:0000155">
    <property type="term" value="F:phosphorelay sensor kinase activity"/>
    <property type="evidence" value="ECO:0007669"/>
    <property type="project" value="InterPro"/>
</dbReference>
<dbReference type="Gene3D" id="3.30.565.10">
    <property type="entry name" value="Histidine kinase-like ATPase, C-terminal domain"/>
    <property type="match status" value="1"/>
</dbReference>
<feature type="transmembrane region" description="Helical" evidence="9">
    <location>
        <begin position="117"/>
        <end position="141"/>
    </location>
</feature>
<dbReference type="InterPro" id="IPR011712">
    <property type="entry name" value="Sig_transdc_His_kin_sub3_dim/P"/>
</dbReference>
<feature type="domain" description="Putative sensor" evidence="12">
    <location>
        <begin position="29"/>
        <end position="211"/>
    </location>
</feature>
<keyword evidence="7" id="KW-0067">ATP-binding</keyword>
<evidence type="ECO:0000259" key="10">
    <source>
        <dbReference type="Pfam" id="PF02518"/>
    </source>
</evidence>
<keyword evidence="3" id="KW-0597">Phosphoprotein</keyword>
<feature type="domain" description="Signal transduction histidine kinase subgroup 3 dimerisation and phosphoacceptor" evidence="11">
    <location>
        <begin position="239"/>
        <end position="306"/>
    </location>
</feature>
<dbReference type="Pfam" id="PF02518">
    <property type="entry name" value="HATPase_c"/>
    <property type="match status" value="1"/>
</dbReference>
<dbReference type="PANTHER" id="PTHR24421">
    <property type="entry name" value="NITRATE/NITRITE SENSOR PROTEIN NARX-RELATED"/>
    <property type="match status" value="1"/>
</dbReference>
<keyword evidence="9" id="KW-1133">Transmembrane helix</keyword>
<evidence type="ECO:0000256" key="1">
    <source>
        <dbReference type="ARBA" id="ARBA00000085"/>
    </source>
</evidence>
<protein>
    <recommendedName>
        <fullName evidence="2">histidine kinase</fullName>
        <ecNumber evidence="2">2.7.13.3</ecNumber>
    </recommendedName>
</protein>
<evidence type="ECO:0000256" key="8">
    <source>
        <dbReference type="ARBA" id="ARBA00023012"/>
    </source>
</evidence>
<feature type="transmembrane region" description="Helical" evidence="9">
    <location>
        <begin position="179"/>
        <end position="200"/>
    </location>
</feature>
<evidence type="ECO:0000256" key="3">
    <source>
        <dbReference type="ARBA" id="ARBA00022553"/>
    </source>
</evidence>
<evidence type="ECO:0000313" key="13">
    <source>
        <dbReference type="EMBL" id="TDP92028.1"/>
    </source>
</evidence>
<evidence type="ECO:0000256" key="4">
    <source>
        <dbReference type="ARBA" id="ARBA00022679"/>
    </source>
</evidence>
<name>A0A4V3CXY3_LABRH</name>
<evidence type="ECO:0000256" key="9">
    <source>
        <dbReference type="SAM" id="Phobius"/>
    </source>
</evidence>
<organism evidence="13 14">
    <name type="scientific">Labedaea rhizosphaerae</name>
    <dbReference type="NCBI Taxonomy" id="598644"/>
    <lineage>
        <taxon>Bacteria</taxon>
        <taxon>Bacillati</taxon>
        <taxon>Actinomycetota</taxon>
        <taxon>Actinomycetes</taxon>
        <taxon>Pseudonocardiales</taxon>
        <taxon>Pseudonocardiaceae</taxon>
        <taxon>Labedaea</taxon>
    </lineage>
</organism>
<keyword evidence="9" id="KW-0812">Transmembrane</keyword>
<evidence type="ECO:0000259" key="11">
    <source>
        <dbReference type="Pfam" id="PF07730"/>
    </source>
</evidence>
<keyword evidence="4" id="KW-0808">Transferase</keyword>
<feature type="transmembrane region" description="Helical" evidence="9">
    <location>
        <begin position="25"/>
        <end position="45"/>
    </location>
</feature>
<dbReference type="GO" id="GO:0046983">
    <property type="term" value="F:protein dimerization activity"/>
    <property type="evidence" value="ECO:0007669"/>
    <property type="project" value="InterPro"/>
</dbReference>
<feature type="domain" description="Histidine kinase/HSP90-like ATPase" evidence="10">
    <location>
        <begin position="345"/>
        <end position="426"/>
    </location>
</feature>
<dbReference type="Gene3D" id="1.20.5.1930">
    <property type="match status" value="1"/>
</dbReference>
<dbReference type="AlphaFoldDB" id="A0A4V3CXY3"/>
<dbReference type="EMBL" id="SNXZ01000008">
    <property type="protein sequence ID" value="TDP92028.1"/>
    <property type="molecule type" value="Genomic_DNA"/>
</dbReference>